<evidence type="ECO:0000256" key="6">
    <source>
        <dbReference type="ARBA" id="ARBA00023049"/>
    </source>
</evidence>
<proteinExistence type="inferred from homology"/>
<evidence type="ECO:0000256" key="1">
    <source>
        <dbReference type="ARBA" id="ARBA00006040"/>
    </source>
</evidence>
<dbReference type="InterPro" id="IPR045090">
    <property type="entry name" value="Pept_M3A_M3B"/>
</dbReference>
<dbReference type="HOGENOM" id="CLU_1637070_0_0_1"/>
<evidence type="ECO:0000256" key="5">
    <source>
        <dbReference type="ARBA" id="ARBA00022833"/>
    </source>
</evidence>
<evidence type="ECO:0000259" key="8">
    <source>
        <dbReference type="Pfam" id="PF01432"/>
    </source>
</evidence>
<keyword evidence="2 7" id="KW-0645">Protease</keyword>
<protein>
    <submittedName>
        <fullName evidence="9">Mitochondrial intermediate peptidase</fullName>
    </submittedName>
</protein>
<dbReference type="GO" id="GO:0006627">
    <property type="term" value="P:protein processing involved in protein targeting to mitochondrion"/>
    <property type="evidence" value="ECO:0007669"/>
    <property type="project" value="TreeGrafter"/>
</dbReference>
<dbReference type="GO" id="GO:0046872">
    <property type="term" value="F:metal ion binding"/>
    <property type="evidence" value="ECO:0007669"/>
    <property type="project" value="UniProtKB-UniRule"/>
</dbReference>
<dbReference type="GO" id="GO:0004222">
    <property type="term" value="F:metalloendopeptidase activity"/>
    <property type="evidence" value="ECO:0007669"/>
    <property type="project" value="InterPro"/>
</dbReference>
<name>K1QKE6_MAGGI</name>
<organism evidence="9">
    <name type="scientific">Magallana gigas</name>
    <name type="common">Pacific oyster</name>
    <name type="synonym">Crassostrea gigas</name>
    <dbReference type="NCBI Taxonomy" id="29159"/>
    <lineage>
        <taxon>Eukaryota</taxon>
        <taxon>Metazoa</taxon>
        <taxon>Spiralia</taxon>
        <taxon>Lophotrochozoa</taxon>
        <taxon>Mollusca</taxon>
        <taxon>Bivalvia</taxon>
        <taxon>Autobranchia</taxon>
        <taxon>Pteriomorphia</taxon>
        <taxon>Ostreida</taxon>
        <taxon>Ostreoidea</taxon>
        <taxon>Ostreidae</taxon>
        <taxon>Magallana</taxon>
    </lineage>
</organism>
<comment type="cofactor">
    <cofactor evidence="7">
        <name>Zn(2+)</name>
        <dbReference type="ChEBI" id="CHEBI:29105"/>
    </cofactor>
    <text evidence="7">Binds 1 zinc ion.</text>
</comment>
<dbReference type="PANTHER" id="PTHR11804">
    <property type="entry name" value="PROTEASE M3 THIMET OLIGOPEPTIDASE-RELATED"/>
    <property type="match status" value="1"/>
</dbReference>
<dbReference type="InterPro" id="IPR001567">
    <property type="entry name" value="Pept_M3A_M3B_dom"/>
</dbReference>
<dbReference type="InParanoid" id="K1QKE6"/>
<dbReference type="SUPFAM" id="SSF55486">
    <property type="entry name" value="Metalloproteases ('zincins'), catalytic domain"/>
    <property type="match status" value="1"/>
</dbReference>
<dbReference type="EMBL" id="JH815829">
    <property type="protein sequence ID" value="EKC22206.1"/>
    <property type="molecule type" value="Genomic_DNA"/>
</dbReference>
<dbReference type="Pfam" id="PF01432">
    <property type="entry name" value="Peptidase_M3"/>
    <property type="match status" value="1"/>
</dbReference>
<evidence type="ECO:0000313" key="9">
    <source>
        <dbReference type="EMBL" id="EKC22206.1"/>
    </source>
</evidence>
<dbReference type="GO" id="GO:0006518">
    <property type="term" value="P:peptide metabolic process"/>
    <property type="evidence" value="ECO:0007669"/>
    <property type="project" value="TreeGrafter"/>
</dbReference>
<dbReference type="InterPro" id="IPR024077">
    <property type="entry name" value="Neurolysin/TOP_dom2"/>
</dbReference>
<dbReference type="GO" id="GO:0005739">
    <property type="term" value="C:mitochondrion"/>
    <property type="evidence" value="ECO:0007669"/>
    <property type="project" value="TreeGrafter"/>
</dbReference>
<keyword evidence="4 7" id="KW-0378">Hydrolase</keyword>
<sequence>MTFVMAPVACQGQFPFQEKNFPYNVLYWNDKEKTDSSVFDLTEQEINKDIEDGNLFFKGSDQSHKIMTYTEMQIVYSILSQKLHGKNPLEKSTTELYAEIHNQYMGVPYVEGTAPHLRIGHLNGYGARYYSYLMSRAVASTIWQQCFKEDPLDRWVTILRCS</sequence>
<dbReference type="Gene3D" id="1.10.1370.10">
    <property type="entry name" value="Neurolysin, domain 3"/>
    <property type="match status" value="1"/>
</dbReference>
<comment type="similarity">
    <text evidence="1 7">Belongs to the peptidase M3 family.</text>
</comment>
<gene>
    <name evidence="9" type="ORF">CGI_10002678</name>
</gene>
<dbReference type="PANTHER" id="PTHR11804:SF79">
    <property type="entry name" value="MITOCHONDRIAL INTERMEDIATE PEPTIDASE"/>
    <property type="match status" value="1"/>
</dbReference>
<reference evidence="9" key="1">
    <citation type="journal article" date="2012" name="Nature">
        <title>The oyster genome reveals stress adaptation and complexity of shell formation.</title>
        <authorList>
            <person name="Zhang G."/>
            <person name="Fang X."/>
            <person name="Guo X."/>
            <person name="Li L."/>
            <person name="Luo R."/>
            <person name="Xu F."/>
            <person name="Yang P."/>
            <person name="Zhang L."/>
            <person name="Wang X."/>
            <person name="Qi H."/>
            <person name="Xiong Z."/>
            <person name="Que H."/>
            <person name="Xie Y."/>
            <person name="Holland P.W."/>
            <person name="Paps J."/>
            <person name="Zhu Y."/>
            <person name="Wu F."/>
            <person name="Chen Y."/>
            <person name="Wang J."/>
            <person name="Peng C."/>
            <person name="Meng J."/>
            <person name="Yang L."/>
            <person name="Liu J."/>
            <person name="Wen B."/>
            <person name="Zhang N."/>
            <person name="Huang Z."/>
            <person name="Zhu Q."/>
            <person name="Feng Y."/>
            <person name="Mount A."/>
            <person name="Hedgecock D."/>
            <person name="Xu Z."/>
            <person name="Liu Y."/>
            <person name="Domazet-Loso T."/>
            <person name="Du Y."/>
            <person name="Sun X."/>
            <person name="Zhang S."/>
            <person name="Liu B."/>
            <person name="Cheng P."/>
            <person name="Jiang X."/>
            <person name="Li J."/>
            <person name="Fan D."/>
            <person name="Wang W."/>
            <person name="Fu W."/>
            <person name="Wang T."/>
            <person name="Wang B."/>
            <person name="Zhang J."/>
            <person name="Peng Z."/>
            <person name="Li Y."/>
            <person name="Li N."/>
            <person name="Wang J."/>
            <person name="Chen M."/>
            <person name="He Y."/>
            <person name="Tan F."/>
            <person name="Song X."/>
            <person name="Zheng Q."/>
            <person name="Huang R."/>
            <person name="Yang H."/>
            <person name="Du X."/>
            <person name="Chen L."/>
            <person name="Yang M."/>
            <person name="Gaffney P.M."/>
            <person name="Wang S."/>
            <person name="Luo L."/>
            <person name="She Z."/>
            <person name="Ming Y."/>
            <person name="Huang W."/>
            <person name="Zhang S."/>
            <person name="Huang B."/>
            <person name="Zhang Y."/>
            <person name="Qu T."/>
            <person name="Ni P."/>
            <person name="Miao G."/>
            <person name="Wang J."/>
            <person name="Wang Q."/>
            <person name="Steinberg C.E."/>
            <person name="Wang H."/>
            <person name="Li N."/>
            <person name="Qian L."/>
            <person name="Zhang G."/>
            <person name="Li Y."/>
            <person name="Yang H."/>
            <person name="Liu X."/>
            <person name="Wang J."/>
            <person name="Yin Y."/>
            <person name="Wang J."/>
        </authorList>
    </citation>
    <scope>NUCLEOTIDE SEQUENCE [LARGE SCALE GENOMIC DNA]</scope>
    <source>
        <strain evidence="9">05x7-T-G4-1.051#20</strain>
    </source>
</reference>
<keyword evidence="3 7" id="KW-0479">Metal-binding</keyword>
<evidence type="ECO:0000256" key="7">
    <source>
        <dbReference type="RuleBase" id="RU003435"/>
    </source>
</evidence>
<feature type="domain" description="Peptidase M3A/M3B catalytic" evidence="8">
    <location>
        <begin position="69"/>
        <end position="153"/>
    </location>
</feature>
<dbReference type="AlphaFoldDB" id="K1QKE6"/>
<evidence type="ECO:0000256" key="2">
    <source>
        <dbReference type="ARBA" id="ARBA00022670"/>
    </source>
</evidence>
<keyword evidence="6 7" id="KW-0482">Metalloprotease</keyword>
<accession>K1QKE6</accession>
<evidence type="ECO:0000256" key="3">
    <source>
        <dbReference type="ARBA" id="ARBA00022723"/>
    </source>
</evidence>
<evidence type="ECO:0000256" key="4">
    <source>
        <dbReference type="ARBA" id="ARBA00022801"/>
    </source>
</evidence>
<keyword evidence="5 7" id="KW-0862">Zinc</keyword>